<keyword evidence="4" id="KW-1185">Reference proteome</keyword>
<dbReference type="PANTHER" id="PTHR30383:SF26">
    <property type="entry name" value="SGNH HYDROLASE-TYPE ESTERASE DOMAIN-CONTAINING PROTEIN"/>
    <property type="match status" value="1"/>
</dbReference>
<feature type="chain" id="PRO_5021723319" description="SGNH hydrolase-type esterase domain-containing protein" evidence="1">
    <location>
        <begin position="27"/>
        <end position="232"/>
    </location>
</feature>
<feature type="domain" description="SGNH hydrolase-type esterase" evidence="2">
    <location>
        <begin position="42"/>
        <end position="216"/>
    </location>
</feature>
<dbReference type="KEGG" id="lcre:Pla8534_35650"/>
<dbReference type="AlphaFoldDB" id="A0A518DV90"/>
<dbReference type="SUPFAM" id="SSF52266">
    <property type="entry name" value="SGNH hydrolase"/>
    <property type="match status" value="1"/>
</dbReference>
<dbReference type="Proteomes" id="UP000317648">
    <property type="component" value="Chromosome"/>
</dbReference>
<organism evidence="3 4">
    <name type="scientific">Lignipirellula cremea</name>
    <dbReference type="NCBI Taxonomy" id="2528010"/>
    <lineage>
        <taxon>Bacteria</taxon>
        <taxon>Pseudomonadati</taxon>
        <taxon>Planctomycetota</taxon>
        <taxon>Planctomycetia</taxon>
        <taxon>Pirellulales</taxon>
        <taxon>Pirellulaceae</taxon>
        <taxon>Lignipirellula</taxon>
    </lineage>
</organism>
<dbReference type="RefSeq" id="WP_145054449.1">
    <property type="nucleotide sequence ID" value="NZ_CP036433.1"/>
</dbReference>
<name>A0A518DV90_9BACT</name>
<dbReference type="GO" id="GO:0004622">
    <property type="term" value="F:phosphatidylcholine lysophospholipase activity"/>
    <property type="evidence" value="ECO:0007669"/>
    <property type="project" value="TreeGrafter"/>
</dbReference>
<sequence length="232" mass="25843" precursor="true">MSFLIRRTLLSLALFSLLATPSSLWAEPPAKETAKLPRVLLIGDSISMGYTKPVIDLLEEKARVERVPSNAGNTGKSIPDLPKWLETDGDDWAVIHFNWGLWDLCYRHPESKTQGRRDKIRGKVTHTPEEYRKNLETLVAMLEKTNAKLIWASTTPVPEDEAGRKVGDDLIYNKIAAEVMEAHNIPINDLHALMAPHMTTLTTSKGNVHFKPEGSKMLAKQVAAAIEKALAE</sequence>
<evidence type="ECO:0000313" key="4">
    <source>
        <dbReference type="Proteomes" id="UP000317648"/>
    </source>
</evidence>
<gene>
    <name evidence="3" type="ORF">Pla8534_35650</name>
</gene>
<keyword evidence="1" id="KW-0732">Signal</keyword>
<evidence type="ECO:0000256" key="1">
    <source>
        <dbReference type="SAM" id="SignalP"/>
    </source>
</evidence>
<reference evidence="3 4" key="1">
    <citation type="submission" date="2019-02" db="EMBL/GenBank/DDBJ databases">
        <title>Deep-cultivation of Planctomycetes and their phenomic and genomic characterization uncovers novel biology.</title>
        <authorList>
            <person name="Wiegand S."/>
            <person name="Jogler M."/>
            <person name="Boedeker C."/>
            <person name="Pinto D."/>
            <person name="Vollmers J."/>
            <person name="Rivas-Marin E."/>
            <person name="Kohn T."/>
            <person name="Peeters S.H."/>
            <person name="Heuer A."/>
            <person name="Rast P."/>
            <person name="Oberbeckmann S."/>
            <person name="Bunk B."/>
            <person name="Jeske O."/>
            <person name="Meyerdierks A."/>
            <person name="Storesund J.E."/>
            <person name="Kallscheuer N."/>
            <person name="Luecker S."/>
            <person name="Lage O.M."/>
            <person name="Pohl T."/>
            <person name="Merkel B.J."/>
            <person name="Hornburger P."/>
            <person name="Mueller R.-W."/>
            <person name="Bruemmer F."/>
            <person name="Labrenz M."/>
            <person name="Spormann A.M."/>
            <person name="Op den Camp H."/>
            <person name="Overmann J."/>
            <person name="Amann R."/>
            <person name="Jetten M.S.M."/>
            <person name="Mascher T."/>
            <person name="Medema M.H."/>
            <person name="Devos D.P."/>
            <person name="Kaster A.-K."/>
            <person name="Ovreas L."/>
            <person name="Rohde M."/>
            <person name="Galperin M.Y."/>
            <person name="Jogler C."/>
        </authorList>
    </citation>
    <scope>NUCLEOTIDE SEQUENCE [LARGE SCALE GENOMIC DNA]</scope>
    <source>
        <strain evidence="3 4">Pla85_3_4</strain>
    </source>
</reference>
<dbReference type="InterPro" id="IPR051532">
    <property type="entry name" value="Ester_Hydrolysis_Enzymes"/>
</dbReference>
<evidence type="ECO:0000259" key="2">
    <source>
        <dbReference type="Pfam" id="PF13472"/>
    </source>
</evidence>
<evidence type="ECO:0000313" key="3">
    <source>
        <dbReference type="EMBL" id="QDU95748.1"/>
    </source>
</evidence>
<dbReference type="PANTHER" id="PTHR30383">
    <property type="entry name" value="THIOESTERASE 1/PROTEASE 1/LYSOPHOSPHOLIPASE L1"/>
    <property type="match status" value="1"/>
</dbReference>
<proteinExistence type="predicted"/>
<dbReference type="Pfam" id="PF13472">
    <property type="entry name" value="Lipase_GDSL_2"/>
    <property type="match status" value="1"/>
</dbReference>
<dbReference type="InterPro" id="IPR036514">
    <property type="entry name" value="SGNH_hydro_sf"/>
</dbReference>
<dbReference type="EMBL" id="CP036433">
    <property type="protein sequence ID" value="QDU95748.1"/>
    <property type="molecule type" value="Genomic_DNA"/>
</dbReference>
<accession>A0A518DV90</accession>
<feature type="signal peptide" evidence="1">
    <location>
        <begin position="1"/>
        <end position="26"/>
    </location>
</feature>
<protein>
    <recommendedName>
        <fullName evidence="2">SGNH hydrolase-type esterase domain-containing protein</fullName>
    </recommendedName>
</protein>
<dbReference type="CDD" id="cd00229">
    <property type="entry name" value="SGNH_hydrolase"/>
    <property type="match status" value="1"/>
</dbReference>
<dbReference type="InterPro" id="IPR013830">
    <property type="entry name" value="SGNH_hydro"/>
</dbReference>
<dbReference type="OrthoDB" id="9815670at2"/>
<dbReference type="Gene3D" id="3.40.50.1110">
    <property type="entry name" value="SGNH hydrolase"/>
    <property type="match status" value="1"/>
</dbReference>